<dbReference type="SUPFAM" id="SSF46785">
    <property type="entry name" value="Winged helix' DNA-binding domain"/>
    <property type="match status" value="1"/>
</dbReference>
<comment type="caution">
    <text evidence="5">The sequence shown here is derived from an EMBL/GenBank/DDBJ whole genome shotgun (WGS) entry which is preliminary data.</text>
</comment>
<protein>
    <submittedName>
        <fullName evidence="5">HTH-type transcriptional repressor CzrA</fullName>
    </submittedName>
</protein>
<dbReference type="PRINTS" id="PR00778">
    <property type="entry name" value="HTHARSR"/>
</dbReference>
<dbReference type="EMBL" id="BMOF01000014">
    <property type="protein sequence ID" value="GGJ97737.1"/>
    <property type="molecule type" value="Genomic_DNA"/>
</dbReference>
<dbReference type="PANTHER" id="PTHR43132">
    <property type="entry name" value="ARSENICAL RESISTANCE OPERON REPRESSOR ARSR-RELATED"/>
    <property type="match status" value="1"/>
</dbReference>
<proteinExistence type="predicted"/>
<dbReference type="Proteomes" id="UP000637720">
    <property type="component" value="Unassembled WGS sequence"/>
</dbReference>
<sequence length="103" mass="11614">MAKGKNVTNLSLEIAERAALTFKALADPTRIRILHLLAQEERSVTDLAETLGLSQSAVSHQLAFLRSMRLVKYRRQGQSLFYTCDDDHVLTLLSQVLAHLEHE</sequence>
<dbReference type="InterPro" id="IPR036388">
    <property type="entry name" value="WH-like_DNA-bd_sf"/>
</dbReference>
<dbReference type="PANTHER" id="PTHR43132:SF6">
    <property type="entry name" value="HTH-TYPE TRANSCRIPTIONAL REPRESSOR CZRA"/>
    <property type="match status" value="1"/>
</dbReference>
<evidence type="ECO:0000259" key="4">
    <source>
        <dbReference type="PROSITE" id="PS50987"/>
    </source>
</evidence>
<accession>A0A8J3BCX0</accession>
<organism evidence="5 6">
    <name type="scientific">Calditerricola satsumensis</name>
    <dbReference type="NCBI Taxonomy" id="373054"/>
    <lineage>
        <taxon>Bacteria</taxon>
        <taxon>Bacillati</taxon>
        <taxon>Bacillota</taxon>
        <taxon>Bacilli</taxon>
        <taxon>Bacillales</taxon>
        <taxon>Bacillaceae</taxon>
        <taxon>Calditerricola</taxon>
    </lineage>
</organism>
<dbReference type="GO" id="GO:0003700">
    <property type="term" value="F:DNA-binding transcription factor activity"/>
    <property type="evidence" value="ECO:0007669"/>
    <property type="project" value="InterPro"/>
</dbReference>
<feature type="domain" description="HTH arsR-type" evidence="4">
    <location>
        <begin position="10"/>
        <end position="103"/>
    </location>
</feature>
<keyword evidence="2" id="KW-0238">DNA-binding</keyword>
<evidence type="ECO:0000256" key="3">
    <source>
        <dbReference type="ARBA" id="ARBA00023163"/>
    </source>
</evidence>
<reference evidence="5" key="2">
    <citation type="submission" date="2020-09" db="EMBL/GenBank/DDBJ databases">
        <authorList>
            <person name="Sun Q."/>
            <person name="Ohkuma M."/>
        </authorList>
    </citation>
    <scope>NUCLEOTIDE SEQUENCE</scope>
    <source>
        <strain evidence="5">JCM 14719</strain>
    </source>
</reference>
<evidence type="ECO:0000313" key="5">
    <source>
        <dbReference type="EMBL" id="GGJ97737.1"/>
    </source>
</evidence>
<dbReference type="GO" id="GO:0003677">
    <property type="term" value="F:DNA binding"/>
    <property type="evidence" value="ECO:0007669"/>
    <property type="project" value="UniProtKB-KW"/>
</dbReference>
<dbReference type="InterPro" id="IPR001845">
    <property type="entry name" value="HTH_ArsR_DNA-bd_dom"/>
</dbReference>
<evidence type="ECO:0000256" key="1">
    <source>
        <dbReference type="ARBA" id="ARBA00023015"/>
    </source>
</evidence>
<gene>
    <name evidence="5" type="primary">czrA</name>
    <name evidence="5" type="ORF">GCM10007043_09540</name>
</gene>
<dbReference type="PROSITE" id="PS50987">
    <property type="entry name" value="HTH_ARSR_2"/>
    <property type="match status" value="1"/>
</dbReference>
<evidence type="ECO:0000256" key="2">
    <source>
        <dbReference type="ARBA" id="ARBA00023125"/>
    </source>
</evidence>
<dbReference type="Gene3D" id="1.10.10.10">
    <property type="entry name" value="Winged helix-like DNA-binding domain superfamily/Winged helix DNA-binding domain"/>
    <property type="match status" value="1"/>
</dbReference>
<keyword evidence="1" id="KW-0805">Transcription regulation</keyword>
<dbReference type="InterPro" id="IPR011991">
    <property type="entry name" value="ArsR-like_HTH"/>
</dbReference>
<evidence type="ECO:0000313" key="6">
    <source>
        <dbReference type="Proteomes" id="UP000637720"/>
    </source>
</evidence>
<keyword evidence="6" id="KW-1185">Reference proteome</keyword>
<dbReference type="NCBIfam" id="NF033788">
    <property type="entry name" value="HTH_metalloreg"/>
    <property type="match status" value="1"/>
</dbReference>
<dbReference type="InterPro" id="IPR051011">
    <property type="entry name" value="Metal_resp_trans_reg"/>
</dbReference>
<dbReference type="InterPro" id="IPR036390">
    <property type="entry name" value="WH_DNA-bd_sf"/>
</dbReference>
<dbReference type="Pfam" id="PF01022">
    <property type="entry name" value="HTH_5"/>
    <property type="match status" value="1"/>
</dbReference>
<keyword evidence="3" id="KW-0804">Transcription</keyword>
<dbReference type="SMART" id="SM00418">
    <property type="entry name" value="HTH_ARSR"/>
    <property type="match status" value="1"/>
</dbReference>
<reference evidence="5" key="1">
    <citation type="journal article" date="2014" name="Int. J. Syst. Evol. Microbiol.">
        <title>Complete genome sequence of Corynebacterium casei LMG S-19264T (=DSM 44701T), isolated from a smear-ripened cheese.</title>
        <authorList>
            <consortium name="US DOE Joint Genome Institute (JGI-PGF)"/>
            <person name="Walter F."/>
            <person name="Albersmeier A."/>
            <person name="Kalinowski J."/>
            <person name="Ruckert C."/>
        </authorList>
    </citation>
    <scope>NUCLEOTIDE SEQUENCE</scope>
    <source>
        <strain evidence="5">JCM 14719</strain>
    </source>
</reference>
<dbReference type="AlphaFoldDB" id="A0A8J3BCX0"/>
<name>A0A8J3BCX0_9BACI</name>
<dbReference type="CDD" id="cd00090">
    <property type="entry name" value="HTH_ARSR"/>
    <property type="match status" value="1"/>
</dbReference>
<dbReference type="RefSeq" id="WP_054672471.1">
    <property type="nucleotide sequence ID" value="NZ_BMOF01000014.1"/>
</dbReference>